<evidence type="ECO:0000259" key="6">
    <source>
        <dbReference type="Pfam" id="PF01368"/>
    </source>
</evidence>
<gene>
    <name evidence="9" type="primary">recJ</name>
    <name evidence="9" type="ORF">LzC2_24150</name>
</gene>
<dbReference type="GO" id="GO:0004527">
    <property type="term" value="F:exonuclease activity"/>
    <property type="evidence" value="ECO:0007669"/>
    <property type="project" value="UniProtKB-KW"/>
</dbReference>
<protein>
    <recommendedName>
        <fullName evidence="2">Single-stranded-DNA-specific exonuclease RecJ</fullName>
    </recommendedName>
</protein>
<evidence type="ECO:0000256" key="5">
    <source>
        <dbReference type="ARBA" id="ARBA00022839"/>
    </source>
</evidence>
<dbReference type="PANTHER" id="PTHR30255:SF2">
    <property type="entry name" value="SINGLE-STRANDED-DNA-SPECIFIC EXONUCLEASE RECJ"/>
    <property type="match status" value="1"/>
</dbReference>
<dbReference type="NCBIfam" id="TIGR00644">
    <property type="entry name" value="recJ"/>
    <property type="match status" value="1"/>
</dbReference>
<dbReference type="InterPro" id="IPR041122">
    <property type="entry name" value="RecJ_OB"/>
</dbReference>
<accession>A0ABX1VEL0</accession>
<feature type="domain" description="RecJ OB" evidence="8">
    <location>
        <begin position="467"/>
        <end position="573"/>
    </location>
</feature>
<evidence type="ECO:0000313" key="10">
    <source>
        <dbReference type="Proteomes" id="UP000609651"/>
    </source>
</evidence>
<evidence type="ECO:0000313" key="9">
    <source>
        <dbReference type="EMBL" id="NNJ26332.1"/>
    </source>
</evidence>
<evidence type="ECO:0000256" key="1">
    <source>
        <dbReference type="ARBA" id="ARBA00005915"/>
    </source>
</evidence>
<proteinExistence type="inferred from homology"/>
<dbReference type="InterPro" id="IPR001667">
    <property type="entry name" value="DDH_dom"/>
</dbReference>
<sequence length="586" mass="62828">MSLPWRFTPLDPTRVRRLSDALSIGPLTAQVLIARGLDEPALAKAFLTPSPNDLHAPELLPGVSEAADRIVAAVKADRRITIFGDYDVDGITSTALLVDCLRLAGANADYVIPNRNDGYGLNVAAIERLHAEDPDRLVVTVDCGITSVAEAQRANELGLELIVTDHHTPGETLPPAAVVVHPRRPDAEVAYPYGELCGAGVAFKLAWAVAKRLGDGTRVNERFKSWLIRALGLTALATVADMVPLTGENRTFVHCGLRSLYHHAPPGLKALLGVCGIEDGRPITAEDVGFKVGPRINAAGRLEQASLAVDLLLSADPKRCSQLADYLDTLNETRKKTEADVVKAAKKQAVDEGWVERPGLALASDDWHAGVVGIAAGRVAEHFDCPSIVIAFGHGGDPDLGAGSARSRPGFDLHASLGRCSEHLETYGGHTMAAGVKVRRENLKAFREAFAADVAEHFRPEAADARVDAEVRLADCTLNAVKELDEKLGPFGKSNRRPVFVATNVTLDGEPRIMGRDDSHLSARLAQTGRVMKAVAWGRAAEADTLAVGPLAVSFTAEINRWRNGESVQLQLREWRPVDSSLEATG</sequence>
<dbReference type="InterPro" id="IPR038763">
    <property type="entry name" value="DHH_sf"/>
</dbReference>
<dbReference type="Pfam" id="PF17768">
    <property type="entry name" value="RecJ_OB"/>
    <property type="match status" value="1"/>
</dbReference>
<dbReference type="Gene3D" id="3.10.310.30">
    <property type="match status" value="1"/>
</dbReference>
<dbReference type="Proteomes" id="UP000609651">
    <property type="component" value="Unassembled WGS sequence"/>
</dbReference>
<dbReference type="InterPro" id="IPR051673">
    <property type="entry name" value="SSDNA_exonuclease_RecJ"/>
</dbReference>
<keyword evidence="5 9" id="KW-0269">Exonuclease</keyword>
<feature type="domain" description="DHHA1" evidence="7">
    <location>
        <begin position="363"/>
        <end position="453"/>
    </location>
</feature>
<comment type="similarity">
    <text evidence="1">Belongs to the RecJ family.</text>
</comment>
<dbReference type="SUPFAM" id="SSF64182">
    <property type="entry name" value="DHH phosphoesterases"/>
    <property type="match status" value="1"/>
</dbReference>
<dbReference type="RefSeq" id="WP_171187264.1">
    <property type="nucleotide sequence ID" value="NZ_WTPX01000073.1"/>
</dbReference>
<organism evidence="9 10">
    <name type="scientific">Alienimonas chondri</name>
    <dbReference type="NCBI Taxonomy" id="2681879"/>
    <lineage>
        <taxon>Bacteria</taxon>
        <taxon>Pseudomonadati</taxon>
        <taxon>Planctomycetota</taxon>
        <taxon>Planctomycetia</taxon>
        <taxon>Planctomycetales</taxon>
        <taxon>Planctomycetaceae</taxon>
        <taxon>Alienimonas</taxon>
    </lineage>
</organism>
<comment type="caution">
    <text evidence="9">The sequence shown here is derived from an EMBL/GenBank/DDBJ whole genome shotgun (WGS) entry which is preliminary data.</text>
</comment>
<evidence type="ECO:0000256" key="4">
    <source>
        <dbReference type="ARBA" id="ARBA00022801"/>
    </source>
</evidence>
<dbReference type="EMBL" id="WTPX01000073">
    <property type="protein sequence ID" value="NNJ26332.1"/>
    <property type="molecule type" value="Genomic_DNA"/>
</dbReference>
<keyword evidence="4 9" id="KW-0378">Hydrolase</keyword>
<dbReference type="Pfam" id="PF01368">
    <property type="entry name" value="DHH"/>
    <property type="match status" value="1"/>
</dbReference>
<keyword evidence="10" id="KW-1185">Reference proteome</keyword>
<dbReference type="Gene3D" id="3.90.1640.30">
    <property type="match status" value="1"/>
</dbReference>
<reference evidence="9 10" key="1">
    <citation type="journal article" date="2020" name="Syst. Appl. Microbiol.">
        <title>Alienimonas chondri sp. nov., a novel planctomycete isolated from the biofilm of the red alga Chondrus crispus.</title>
        <authorList>
            <person name="Vitorino I."/>
            <person name="Albuquerque L."/>
            <person name="Wiegand S."/>
            <person name="Kallscheuer N."/>
            <person name="da Costa M.S."/>
            <person name="Lobo-da-Cunha A."/>
            <person name="Jogler C."/>
            <person name="Lage O.M."/>
        </authorList>
    </citation>
    <scope>NUCLEOTIDE SEQUENCE [LARGE SCALE GENOMIC DNA]</scope>
    <source>
        <strain evidence="9 10">LzC2</strain>
    </source>
</reference>
<dbReference type="Pfam" id="PF02272">
    <property type="entry name" value="DHHA1"/>
    <property type="match status" value="1"/>
</dbReference>
<dbReference type="InterPro" id="IPR004610">
    <property type="entry name" value="RecJ"/>
</dbReference>
<dbReference type="InterPro" id="IPR003156">
    <property type="entry name" value="DHHA1_dom"/>
</dbReference>
<evidence type="ECO:0000256" key="3">
    <source>
        <dbReference type="ARBA" id="ARBA00022722"/>
    </source>
</evidence>
<evidence type="ECO:0000259" key="8">
    <source>
        <dbReference type="Pfam" id="PF17768"/>
    </source>
</evidence>
<keyword evidence="3" id="KW-0540">Nuclease</keyword>
<feature type="domain" description="DDH" evidence="6">
    <location>
        <begin position="79"/>
        <end position="210"/>
    </location>
</feature>
<name>A0ABX1VEL0_9PLAN</name>
<dbReference type="PANTHER" id="PTHR30255">
    <property type="entry name" value="SINGLE-STRANDED-DNA-SPECIFIC EXONUCLEASE RECJ"/>
    <property type="match status" value="1"/>
</dbReference>
<evidence type="ECO:0000259" key="7">
    <source>
        <dbReference type="Pfam" id="PF02272"/>
    </source>
</evidence>
<evidence type="ECO:0000256" key="2">
    <source>
        <dbReference type="ARBA" id="ARBA00019841"/>
    </source>
</evidence>